<evidence type="ECO:0000313" key="1">
    <source>
        <dbReference type="EMBL" id="KAK9415175.1"/>
    </source>
</evidence>
<sequence length="390" mass="44517">MAQQIVLPWPVGFMGPDNLLPIPNDLQRSRLLRFLQSLRNHDLPNHQDLVEALNFYTARNGAVVNAGIHSYTHFKVLDVPRASQPLPCNVNVLLPADVARDLSLPWTPISTSDVSNAANGCAKYRFFFFIYRHRPTMSYNANLAVNRDDPDIIYTMSYFDREHPRRMTWLDFKDEPQGDRGNRLRDVQRYWAKAQVNPQGVSRNWFVDPKWYGNIVGHVYTQPLTTNYAWGALEQVSAGKIRKPFTLYSVMAAIIFLTNNIYGLPDWPAGVALPTPQIPDNFDQVTGMQERLIPELICCTLHILRVNHNAAFNDTIVRNGAEGPVPAPGGFGLLDQKWVEYHLKLSQHPTLRFYRHRLQKALTNDPTRLAALGVASNTNQFPAWYEDRLI</sequence>
<protein>
    <submittedName>
        <fullName evidence="1">Uncharacterized protein</fullName>
    </submittedName>
</protein>
<evidence type="ECO:0000313" key="2">
    <source>
        <dbReference type="Proteomes" id="UP001408356"/>
    </source>
</evidence>
<reference evidence="1 2" key="1">
    <citation type="journal article" date="2024" name="J. Plant Pathol.">
        <title>Sequence and assembly of the genome of Seiridium unicorne, isolate CBS 538.82, causal agent of cypress canker disease.</title>
        <authorList>
            <person name="Scali E."/>
            <person name="Rocca G.D."/>
            <person name="Danti R."/>
            <person name="Garbelotto M."/>
            <person name="Barberini S."/>
            <person name="Baroncelli R."/>
            <person name="Emiliani G."/>
        </authorList>
    </citation>
    <scope>NUCLEOTIDE SEQUENCE [LARGE SCALE GENOMIC DNA]</scope>
    <source>
        <strain evidence="1 2">BM-138-508</strain>
    </source>
</reference>
<comment type="caution">
    <text evidence="1">The sequence shown here is derived from an EMBL/GenBank/DDBJ whole genome shotgun (WGS) entry which is preliminary data.</text>
</comment>
<dbReference type="Proteomes" id="UP001408356">
    <property type="component" value="Unassembled WGS sequence"/>
</dbReference>
<gene>
    <name evidence="1" type="ORF">SUNI508_02023</name>
</gene>
<proteinExistence type="predicted"/>
<name>A0ABR2UKL6_9PEZI</name>
<keyword evidence="2" id="KW-1185">Reference proteome</keyword>
<dbReference type="EMBL" id="JARVKF010000418">
    <property type="protein sequence ID" value="KAK9415175.1"/>
    <property type="molecule type" value="Genomic_DNA"/>
</dbReference>
<organism evidence="1 2">
    <name type="scientific">Seiridium unicorne</name>
    <dbReference type="NCBI Taxonomy" id="138068"/>
    <lineage>
        <taxon>Eukaryota</taxon>
        <taxon>Fungi</taxon>
        <taxon>Dikarya</taxon>
        <taxon>Ascomycota</taxon>
        <taxon>Pezizomycotina</taxon>
        <taxon>Sordariomycetes</taxon>
        <taxon>Xylariomycetidae</taxon>
        <taxon>Amphisphaeriales</taxon>
        <taxon>Sporocadaceae</taxon>
        <taxon>Seiridium</taxon>
    </lineage>
</organism>
<accession>A0ABR2UKL6</accession>